<dbReference type="Pfam" id="PF03466">
    <property type="entry name" value="LysR_substrate"/>
    <property type="match status" value="1"/>
</dbReference>
<dbReference type="InterPro" id="IPR050950">
    <property type="entry name" value="HTH-type_LysR_regulators"/>
</dbReference>
<evidence type="ECO:0000256" key="2">
    <source>
        <dbReference type="ARBA" id="ARBA00023015"/>
    </source>
</evidence>
<proteinExistence type="inferred from homology"/>
<protein>
    <submittedName>
        <fullName evidence="6">LysR family transcriptional regulator</fullName>
    </submittedName>
</protein>
<evidence type="ECO:0000313" key="7">
    <source>
        <dbReference type="Proteomes" id="UP000054911"/>
    </source>
</evidence>
<dbReference type="Pfam" id="PF00126">
    <property type="entry name" value="HTH_1"/>
    <property type="match status" value="1"/>
</dbReference>
<dbReference type="Gene3D" id="3.40.190.290">
    <property type="match status" value="1"/>
</dbReference>
<dbReference type="PROSITE" id="PS50931">
    <property type="entry name" value="HTH_LYSR"/>
    <property type="match status" value="1"/>
</dbReference>
<dbReference type="SUPFAM" id="SSF46785">
    <property type="entry name" value="Winged helix' DNA-binding domain"/>
    <property type="match status" value="1"/>
</dbReference>
<evidence type="ECO:0000256" key="1">
    <source>
        <dbReference type="ARBA" id="ARBA00009437"/>
    </source>
</evidence>
<comment type="similarity">
    <text evidence="1">Belongs to the LysR transcriptional regulatory family.</text>
</comment>
<gene>
    <name evidence="6" type="ORF">AWB80_05990</name>
</gene>
<sequence length="308" mass="33744">MTGLSVHTLTRRVDLFTLRLFLSVVEEQQMRRAAQRENITPPAATRRIQELEEVAGIALFERMPGGMTPSPAGEVLARHVRLMFANFDVMRREIAEFTEGVRGQVGISSTSTIIVHFLAREIADFRRDFPLVDIDLHEDANVNVVGAVLSGKADLAMFYATNDVHHEGLDIVEYRTDRLAAIVPRKHPLGERASVTTGDLLDEDLIGISPTTSMMTQLRQAAAALGRDLRLKYTVTTIEAARSLVRAGLGVTIQPESMLPKEELAALTIVALDEPWAKRQLCIGSKRGVSLTPAARALIAQLTASAGE</sequence>
<comment type="caution">
    <text evidence="6">The sequence shown here is derived from an EMBL/GenBank/DDBJ whole genome shotgun (WGS) entry which is preliminary data.</text>
</comment>
<organism evidence="6 7">
    <name type="scientific">Caballeronia pedi</name>
    <dbReference type="NCBI Taxonomy" id="1777141"/>
    <lineage>
        <taxon>Bacteria</taxon>
        <taxon>Pseudomonadati</taxon>
        <taxon>Pseudomonadota</taxon>
        <taxon>Betaproteobacteria</taxon>
        <taxon>Burkholderiales</taxon>
        <taxon>Burkholderiaceae</taxon>
        <taxon>Caballeronia</taxon>
    </lineage>
</organism>
<accession>A0A158CXS4</accession>
<keyword evidence="3" id="KW-0238">DNA-binding</keyword>
<dbReference type="PANTHER" id="PTHR30419">
    <property type="entry name" value="HTH-TYPE TRANSCRIPTIONAL REGULATOR YBHD"/>
    <property type="match status" value="1"/>
</dbReference>
<evidence type="ECO:0000313" key="6">
    <source>
        <dbReference type="EMBL" id="SAK86930.1"/>
    </source>
</evidence>
<dbReference type="PANTHER" id="PTHR30419:SF2">
    <property type="entry name" value="LYSR FAMILY TRANSCRIPTIONAL REGULATOR"/>
    <property type="match status" value="1"/>
</dbReference>
<dbReference type="InterPro" id="IPR036388">
    <property type="entry name" value="WH-like_DNA-bd_sf"/>
</dbReference>
<dbReference type="OrthoDB" id="63123at2"/>
<dbReference type="GO" id="GO:0005829">
    <property type="term" value="C:cytosol"/>
    <property type="evidence" value="ECO:0007669"/>
    <property type="project" value="TreeGrafter"/>
</dbReference>
<dbReference type="STRING" id="1777141.AWB80_05990"/>
<dbReference type="AlphaFoldDB" id="A0A158CXS4"/>
<dbReference type="EMBL" id="FCOE02000028">
    <property type="protein sequence ID" value="SAK86930.1"/>
    <property type="molecule type" value="Genomic_DNA"/>
</dbReference>
<dbReference type="Gene3D" id="1.10.10.10">
    <property type="entry name" value="Winged helix-like DNA-binding domain superfamily/Winged helix DNA-binding domain"/>
    <property type="match status" value="1"/>
</dbReference>
<keyword evidence="4" id="KW-0804">Transcription</keyword>
<name>A0A158CXS4_9BURK</name>
<dbReference type="InterPro" id="IPR036390">
    <property type="entry name" value="WH_DNA-bd_sf"/>
</dbReference>
<dbReference type="GO" id="GO:0003677">
    <property type="term" value="F:DNA binding"/>
    <property type="evidence" value="ECO:0007669"/>
    <property type="project" value="UniProtKB-KW"/>
</dbReference>
<dbReference type="GO" id="GO:0003700">
    <property type="term" value="F:DNA-binding transcription factor activity"/>
    <property type="evidence" value="ECO:0007669"/>
    <property type="project" value="InterPro"/>
</dbReference>
<feature type="domain" description="HTH lysR-type" evidence="5">
    <location>
        <begin position="18"/>
        <end position="70"/>
    </location>
</feature>
<reference evidence="6" key="1">
    <citation type="submission" date="2016-01" db="EMBL/GenBank/DDBJ databases">
        <authorList>
            <person name="Peeters C."/>
        </authorList>
    </citation>
    <scope>NUCLEOTIDE SEQUENCE [LARGE SCALE GENOMIC DNA]</scope>
    <source>
        <strain evidence="6">LMG 29323</strain>
    </source>
</reference>
<keyword evidence="2" id="KW-0805">Transcription regulation</keyword>
<keyword evidence="7" id="KW-1185">Reference proteome</keyword>
<evidence type="ECO:0000259" key="5">
    <source>
        <dbReference type="PROSITE" id="PS50931"/>
    </source>
</evidence>
<dbReference type="InterPro" id="IPR000847">
    <property type="entry name" value="LysR_HTH_N"/>
</dbReference>
<dbReference type="SUPFAM" id="SSF53850">
    <property type="entry name" value="Periplasmic binding protein-like II"/>
    <property type="match status" value="1"/>
</dbReference>
<dbReference type="InterPro" id="IPR005119">
    <property type="entry name" value="LysR_subst-bd"/>
</dbReference>
<evidence type="ECO:0000256" key="3">
    <source>
        <dbReference type="ARBA" id="ARBA00023125"/>
    </source>
</evidence>
<dbReference type="Proteomes" id="UP000054911">
    <property type="component" value="Unassembled WGS sequence"/>
</dbReference>
<dbReference type="RefSeq" id="WP_061178340.1">
    <property type="nucleotide sequence ID" value="NZ_FCOE02000028.1"/>
</dbReference>
<evidence type="ECO:0000256" key="4">
    <source>
        <dbReference type="ARBA" id="ARBA00023163"/>
    </source>
</evidence>